<dbReference type="Pfam" id="PF02902">
    <property type="entry name" value="Peptidase_C48"/>
    <property type="match status" value="1"/>
</dbReference>
<name>A0A9J7MHM5_BRAFL</name>
<evidence type="ECO:0000256" key="7">
    <source>
        <dbReference type="PROSITE-ProRule" id="PRU00325"/>
    </source>
</evidence>
<evidence type="ECO:0000259" key="9">
    <source>
        <dbReference type="PROSITE" id="PS50600"/>
    </source>
</evidence>
<dbReference type="PROSITE" id="PS50600">
    <property type="entry name" value="ULP_PROTEASE"/>
    <property type="match status" value="1"/>
</dbReference>
<dbReference type="InterPro" id="IPR048325">
    <property type="entry name" value="ZSWIM3_N"/>
</dbReference>
<dbReference type="InterPro" id="IPR003653">
    <property type="entry name" value="Peptidase_C48_C"/>
</dbReference>
<proteinExistence type="inferred from homology"/>
<dbReference type="InterPro" id="IPR038765">
    <property type="entry name" value="Papain-like_cys_pep_sf"/>
</dbReference>
<dbReference type="GO" id="GO:0006508">
    <property type="term" value="P:proteolysis"/>
    <property type="evidence" value="ECO:0007669"/>
    <property type="project" value="UniProtKB-KW"/>
</dbReference>
<evidence type="ECO:0000256" key="3">
    <source>
        <dbReference type="ARBA" id="ARBA00022723"/>
    </source>
</evidence>
<reference evidence="11" key="1">
    <citation type="journal article" date="2020" name="Nat. Ecol. Evol.">
        <title>Deeply conserved synteny resolves early events in vertebrate evolution.</title>
        <authorList>
            <person name="Simakov O."/>
            <person name="Marletaz F."/>
            <person name="Yue J.X."/>
            <person name="O'Connell B."/>
            <person name="Jenkins J."/>
            <person name="Brandt A."/>
            <person name="Calef R."/>
            <person name="Tung C.H."/>
            <person name="Huang T.K."/>
            <person name="Schmutz J."/>
            <person name="Satoh N."/>
            <person name="Yu J.K."/>
            <person name="Putnam N.H."/>
            <person name="Green R.E."/>
            <person name="Rokhsar D.S."/>
        </authorList>
    </citation>
    <scope>NUCLEOTIDE SEQUENCE [LARGE SCALE GENOMIC DNA]</scope>
    <source>
        <strain evidence="11">S238N-H82</strain>
    </source>
</reference>
<dbReference type="SMART" id="SM00249">
    <property type="entry name" value="PHD"/>
    <property type="match status" value="1"/>
</dbReference>
<protein>
    <submittedName>
        <fullName evidence="12">Uncharacterized protein LOC118410003 isoform X2</fullName>
    </submittedName>
</protein>
<dbReference type="InterPro" id="IPR052579">
    <property type="entry name" value="Zinc_finger_SWIM"/>
</dbReference>
<sequence>MALDAGAEFSDWAEFLAALAAFQEANHVELSIVTSKTVLNENRKLPDSVDKFPEEHVYRAAKFGCIHHGKPRSRSTGIRGNQSSFRMGCPAEIYVSSDRKKGKLVIKTFNNNHNHEVNEDVRKFYPSQRRLDGDLLEEARKLTRLKVDVKRLKDHIHSSSGKLTTLKDLHNLRTSLDPKETEGEAVLRALQDFLNSDKGAKVAVVQKPDKTLDALYIQTSAMASSFQKFPEVIFMDSTYKTNNLNMPLFTITVMDGDGVGQPVGYVILTDETKSSIVTALQLFLQHNPQSAAVRTVIIDKDPSEIAAVSEVLPHADVIICLFHTMKALKEAARQHVKDREVHEEVTKLIKKLAYSLTEESYDEAFGELVSLEGAEGFAGYYTRQWHNIRTQWVKCFTDRYTNYGNRTNNRVESSHDKLKKLLRGKVTLSKLVRNLVLFSSTKASQSSVRGFNEQMKVPTGRTCPIENAYMMEYTTYAGKVICQQLSLARLGKYKVKREEDGSFSVGIHERSYKVNNTCTQCSCHFLQKMGMPCRHLFAARIEAAFELFDMSLVAERWKKDTKAHAENAELETQSQNIITCETIPSKRAKSAASKYTETMQVCKEIANVNSLCGQKAYDNRIKQLRYMLECYKSNKTVTCICAEDDNIGISEDEESQEDEDRPVEAGNLRPVTSHQDDTDVTDSEDEESHEDEDSPVEADNLRPVTSHQDDTDVTDSEDEESHEDEDSPVEADNLHQVSTTTNEDNNNSEDKGSQEGEGSPMAADNPRQVSTSTNEDNSNSEDKGSQEGEGSPIAAGNLRQVSTSTNEDNSNSEDKGSQEGEGSPIAAGNPRQVSTTTNEDNNNSEDKGSQEGEGSPMAADNPRQVSTSTNEDNSNSEDKGSQEGEGSPIAAGNLRQVSTSTNEDNSNSEDKGSQEGEGSPIAAGNLRQVSTSTNEDNSNSEDKGSQEGEGSPIAAGNLRQVSTTTNEDNNNSEDKGSQEGEGSPIAADNLRQVSTSTNEDNSNSEDKGSQEGEGSPIAADNPRQVSTSTNEDNSNSEDKGSQEGEGSPIAAGNLRQVSTTPDEDNTNSHVGQDKKTQFAACTVSFRHLPPLLKLPPKVQVRGRPKDCKKSVNKRFKVEKPSTRKQQRGKKRYTEENTDHSESEEPLRKKPKDDTVKQALAEAMNLMKDMPKGKLVVGNVSLNTSDMKRLLPGQWLHDKLVTAFLDLLGKLYPGQVLSLPPQLAQVWDSHKPRYSAWLYEKICFASYKFVLLPVCHHDHWMLLVANVADRTVAIVNSSRSFDKYMSQFQLKWQHYMTRRSRDVEPQLSSWTNTTLPSSRQHDGNSCGVFVLMNAESIARGRELKCMGHKDVPSFQKHVIYQLLANSEQDGNCAMLENCTFPLATSWILCGHCHQWLHLECAGFSKKPRGTYVCDACSERIAACQCVSHARV</sequence>
<dbReference type="PROSITE" id="PS50966">
    <property type="entry name" value="ZF_SWIM"/>
    <property type="match status" value="1"/>
</dbReference>
<dbReference type="CDD" id="cd15517">
    <property type="entry name" value="PHD_TCF19_like"/>
    <property type="match status" value="1"/>
</dbReference>
<dbReference type="InterPro" id="IPR007527">
    <property type="entry name" value="Znf_SWIM"/>
</dbReference>
<organism evidence="11 12">
    <name type="scientific">Branchiostoma floridae</name>
    <name type="common">Florida lancelet</name>
    <name type="synonym">Amphioxus</name>
    <dbReference type="NCBI Taxonomy" id="7739"/>
    <lineage>
        <taxon>Eukaryota</taxon>
        <taxon>Metazoa</taxon>
        <taxon>Chordata</taxon>
        <taxon>Cephalochordata</taxon>
        <taxon>Leptocardii</taxon>
        <taxon>Amphioxiformes</taxon>
        <taxon>Branchiostomatidae</taxon>
        <taxon>Branchiostoma</taxon>
    </lineage>
</organism>
<gene>
    <name evidence="12" type="primary">LOC118410003</name>
</gene>
<dbReference type="PANTHER" id="PTHR31569">
    <property type="entry name" value="SWIM-TYPE DOMAIN-CONTAINING PROTEIN"/>
    <property type="match status" value="1"/>
</dbReference>
<evidence type="ECO:0000256" key="6">
    <source>
        <dbReference type="ARBA" id="ARBA00022833"/>
    </source>
</evidence>
<dbReference type="SUPFAM" id="SSF54001">
    <property type="entry name" value="Cysteine proteinases"/>
    <property type="match status" value="1"/>
</dbReference>
<dbReference type="InterPro" id="IPR048324">
    <property type="entry name" value="ZSWIM1-3_RNaseH-like"/>
</dbReference>
<evidence type="ECO:0000256" key="1">
    <source>
        <dbReference type="ARBA" id="ARBA00005234"/>
    </source>
</evidence>
<feature type="compositionally biased region" description="Basic and acidic residues" evidence="8">
    <location>
        <begin position="1103"/>
        <end position="1121"/>
    </location>
</feature>
<evidence type="ECO:0000256" key="2">
    <source>
        <dbReference type="ARBA" id="ARBA00022670"/>
    </source>
</evidence>
<evidence type="ECO:0000256" key="4">
    <source>
        <dbReference type="ARBA" id="ARBA00022771"/>
    </source>
</evidence>
<dbReference type="Pfam" id="PF21599">
    <property type="entry name" value="ZSWIM3_N"/>
    <property type="match status" value="1"/>
</dbReference>
<evidence type="ECO:0000313" key="11">
    <source>
        <dbReference type="Proteomes" id="UP000001554"/>
    </source>
</evidence>
<feature type="domain" description="SWIM-type" evidence="10">
    <location>
        <begin position="512"/>
        <end position="544"/>
    </location>
</feature>
<feature type="region of interest" description="Disordered" evidence="8">
    <location>
        <begin position="1095"/>
        <end position="1153"/>
    </location>
</feature>
<evidence type="ECO:0000256" key="5">
    <source>
        <dbReference type="ARBA" id="ARBA00022801"/>
    </source>
</evidence>
<feature type="region of interest" description="Disordered" evidence="8">
    <location>
        <begin position="651"/>
        <end position="1073"/>
    </location>
</feature>
<dbReference type="SUPFAM" id="SSF57903">
    <property type="entry name" value="FYVE/PHD zinc finger"/>
    <property type="match status" value="1"/>
</dbReference>
<feature type="compositionally biased region" description="Acidic residues" evidence="8">
    <location>
        <begin position="678"/>
        <end position="696"/>
    </location>
</feature>
<dbReference type="Proteomes" id="UP000001554">
    <property type="component" value="Chromosome 2"/>
</dbReference>
<dbReference type="GeneID" id="118410003"/>
<feature type="domain" description="Ubiquitin-like protease family profile" evidence="9">
    <location>
        <begin position="1179"/>
        <end position="1336"/>
    </location>
</feature>
<keyword evidence="4 7" id="KW-0863">Zinc-finger</keyword>
<dbReference type="GO" id="GO:0008270">
    <property type="term" value="F:zinc ion binding"/>
    <property type="evidence" value="ECO:0007669"/>
    <property type="project" value="UniProtKB-KW"/>
</dbReference>
<dbReference type="InterPro" id="IPR001965">
    <property type="entry name" value="Znf_PHD"/>
</dbReference>
<comment type="similarity">
    <text evidence="1">Belongs to the peptidase C48 family.</text>
</comment>
<keyword evidence="11" id="KW-1185">Reference proteome</keyword>
<keyword evidence="6" id="KW-0862">Zinc</keyword>
<accession>A0A9J7MHM5</accession>
<keyword evidence="3" id="KW-0479">Metal-binding</keyword>
<keyword evidence="5" id="KW-0378">Hydrolase</keyword>
<dbReference type="RefSeq" id="XP_035667341.1">
    <property type="nucleotide sequence ID" value="XM_035811448.1"/>
</dbReference>
<dbReference type="InterPro" id="IPR011011">
    <property type="entry name" value="Znf_FYVE_PHD"/>
</dbReference>
<dbReference type="InterPro" id="IPR013083">
    <property type="entry name" value="Znf_RING/FYVE/PHD"/>
</dbReference>
<dbReference type="Gene3D" id="3.30.40.10">
    <property type="entry name" value="Zinc/RING finger domain, C3HC4 (zinc finger)"/>
    <property type="match status" value="1"/>
</dbReference>
<feature type="compositionally biased region" description="Acidic residues" evidence="8">
    <location>
        <begin position="651"/>
        <end position="661"/>
    </location>
</feature>
<evidence type="ECO:0000256" key="8">
    <source>
        <dbReference type="SAM" id="MobiDB-lite"/>
    </source>
</evidence>
<dbReference type="PANTHER" id="PTHR31569:SF4">
    <property type="entry name" value="SWIM-TYPE DOMAIN-CONTAINING PROTEIN"/>
    <property type="match status" value="1"/>
</dbReference>
<keyword evidence="2" id="KW-0645">Protease</keyword>
<reference evidence="12" key="2">
    <citation type="submission" date="2025-08" db="UniProtKB">
        <authorList>
            <consortium name="RefSeq"/>
        </authorList>
    </citation>
    <scope>IDENTIFICATION</scope>
    <source>
        <strain evidence="12">S238N-H82</strain>
        <tissue evidence="12">Testes</tissue>
    </source>
</reference>
<evidence type="ECO:0000313" key="12">
    <source>
        <dbReference type="RefSeq" id="XP_035667341.1"/>
    </source>
</evidence>
<evidence type="ECO:0000259" key="10">
    <source>
        <dbReference type="PROSITE" id="PS50966"/>
    </source>
</evidence>
<feature type="compositionally biased region" description="Acidic residues" evidence="8">
    <location>
        <begin position="711"/>
        <end position="729"/>
    </location>
</feature>
<dbReference type="Gene3D" id="3.40.395.10">
    <property type="entry name" value="Adenoviral Proteinase, Chain A"/>
    <property type="match status" value="1"/>
</dbReference>
<feature type="compositionally biased region" description="Basic and acidic residues" evidence="8">
    <location>
        <begin position="1131"/>
        <end position="1153"/>
    </location>
</feature>
<dbReference type="Pfam" id="PF21056">
    <property type="entry name" value="ZSWIM1-3_RNaseH-like"/>
    <property type="match status" value="1"/>
</dbReference>
<dbReference type="GO" id="GO:0008234">
    <property type="term" value="F:cysteine-type peptidase activity"/>
    <property type="evidence" value="ECO:0007669"/>
    <property type="project" value="InterPro"/>
</dbReference>